<dbReference type="Gene3D" id="1.20.1070.10">
    <property type="entry name" value="Rhodopsin 7-helix transmembrane proteins"/>
    <property type="match status" value="1"/>
</dbReference>
<evidence type="ECO:0000259" key="11">
    <source>
        <dbReference type="PROSITE" id="PS50262"/>
    </source>
</evidence>
<comment type="caution">
    <text evidence="12">The sequence shown here is derived from an EMBL/GenBank/DDBJ whole genome shotgun (WGS) entry which is preliminary data.</text>
</comment>
<evidence type="ECO:0000313" key="12">
    <source>
        <dbReference type="EMBL" id="GIY43080.1"/>
    </source>
</evidence>
<dbReference type="PANTHER" id="PTHR24243:SF233">
    <property type="entry name" value="THYROTROPIN-RELEASING HORMONE RECEPTOR"/>
    <property type="match status" value="1"/>
</dbReference>
<keyword evidence="7" id="KW-0675">Receptor</keyword>
<evidence type="ECO:0000256" key="7">
    <source>
        <dbReference type="ARBA" id="ARBA00023170"/>
    </source>
</evidence>
<keyword evidence="5" id="KW-0297">G-protein coupled receptor</keyword>
<evidence type="ECO:0000256" key="3">
    <source>
        <dbReference type="ARBA" id="ARBA00022692"/>
    </source>
</evidence>
<dbReference type="PANTHER" id="PTHR24243">
    <property type="entry name" value="G-PROTEIN COUPLED RECEPTOR"/>
    <property type="match status" value="1"/>
</dbReference>
<feature type="transmembrane region" description="Helical" evidence="10">
    <location>
        <begin position="76"/>
        <end position="96"/>
    </location>
</feature>
<feature type="domain" description="G-protein coupled receptors family 1 profile" evidence="11">
    <location>
        <begin position="57"/>
        <end position="205"/>
    </location>
</feature>
<dbReference type="InterPro" id="IPR017452">
    <property type="entry name" value="GPCR_Rhodpsn_7TM"/>
</dbReference>
<dbReference type="EMBL" id="BPLR01010926">
    <property type="protein sequence ID" value="GIY43080.1"/>
    <property type="molecule type" value="Genomic_DNA"/>
</dbReference>
<dbReference type="SUPFAM" id="SSF81321">
    <property type="entry name" value="Family A G protein-coupled receptor-like"/>
    <property type="match status" value="1"/>
</dbReference>
<comment type="subcellular location">
    <subcellularLocation>
        <location evidence="1">Membrane</location>
        <topology evidence="1">Multi-pass membrane protein</topology>
    </subcellularLocation>
</comment>
<gene>
    <name evidence="12" type="primary">AVEN_238977_1</name>
    <name evidence="12" type="ORF">CEXT_150211</name>
</gene>
<evidence type="ECO:0000256" key="4">
    <source>
        <dbReference type="ARBA" id="ARBA00022989"/>
    </source>
</evidence>
<comment type="similarity">
    <text evidence="2">Belongs to the G-protein coupled receptor 1 family.</text>
</comment>
<dbReference type="GO" id="GO:0005886">
    <property type="term" value="C:plasma membrane"/>
    <property type="evidence" value="ECO:0007669"/>
    <property type="project" value="TreeGrafter"/>
</dbReference>
<accession>A0AAV4T9Y9</accession>
<evidence type="ECO:0000256" key="6">
    <source>
        <dbReference type="ARBA" id="ARBA00023136"/>
    </source>
</evidence>
<feature type="transmembrane region" description="Helical" evidence="10">
    <location>
        <begin position="126"/>
        <end position="150"/>
    </location>
</feature>
<evidence type="ECO:0000256" key="2">
    <source>
        <dbReference type="ARBA" id="ARBA00010663"/>
    </source>
</evidence>
<evidence type="ECO:0000256" key="8">
    <source>
        <dbReference type="ARBA" id="ARBA00023224"/>
    </source>
</evidence>
<dbReference type="Proteomes" id="UP001054945">
    <property type="component" value="Unassembled WGS sequence"/>
</dbReference>
<sequence>MVGCGSSEFLFLPPASVSQFRGSADSERIQTARPCPTWSRRRPTAPCSPSWPSVSSATTPSAHPLKAGYTCTQMRALAIIAVVWLVASLLTTPVFLTVHYRMAETRATGVLVPVCVLGVEELWQKLYYLAAVGLFYALPFAVLLVVYGHIARHLMAGSRMLASSSEGDDDARQEAGGPHAGRSHGQLLRLPAALQDPHRVADPDP</sequence>
<dbReference type="Pfam" id="PF00001">
    <property type="entry name" value="7tm_1"/>
    <property type="match status" value="1"/>
</dbReference>
<keyword evidence="4 10" id="KW-1133">Transmembrane helix</keyword>
<keyword evidence="13" id="KW-1185">Reference proteome</keyword>
<dbReference type="GO" id="GO:0004930">
    <property type="term" value="F:G protein-coupled receptor activity"/>
    <property type="evidence" value="ECO:0007669"/>
    <property type="project" value="UniProtKB-KW"/>
</dbReference>
<evidence type="ECO:0000256" key="9">
    <source>
        <dbReference type="SAM" id="MobiDB-lite"/>
    </source>
</evidence>
<protein>
    <submittedName>
        <fullName evidence="12">G_PROTEIN_RECEP_F1_2 domain-containing protein</fullName>
    </submittedName>
</protein>
<dbReference type="PROSITE" id="PS50262">
    <property type="entry name" value="G_PROTEIN_RECEP_F1_2"/>
    <property type="match status" value="1"/>
</dbReference>
<proteinExistence type="inferred from homology"/>
<evidence type="ECO:0000313" key="13">
    <source>
        <dbReference type="Proteomes" id="UP001054945"/>
    </source>
</evidence>
<keyword evidence="3 10" id="KW-0812">Transmembrane</keyword>
<feature type="region of interest" description="Disordered" evidence="9">
    <location>
        <begin position="164"/>
        <end position="205"/>
    </location>
</feature>
<dbReference type="AlphaFoldDB" id="A0AAV4T9Y9"/>
<dbReference type="InterPro" id="IPR000276">
    <property type="entry name" value="GPCR_Rhodpsn"/>
</dbReference>
<keyword evidence="6 10" id="KW-0472">Membrane</keyword>
<evidence type="ECO:0000256" key="5">
    <source>
        <dbReference type="ARBA" id="ARBA00023040"/>
    </source>
</evidence>
<name>A0AAV4T9Y9_CAEEX</name>
<feature type="compositionally biased region" description="Basic and acidic residues" evidence="9">
    <location>
        <begin position="196"/>
        <end position="205"/>
    </location>
</feature>
<evidence type="ECO:0000256" key="10">
    <source>
        <dbReference type="SAM" id="Phobius"/>
    </source>
</evidence>
<reference evidence="12 13" key="1">
    <citation type="submission" date="2021-06" db="EMBL/GenBank/DDBJ databases">
        <title>Caerostris extrusa draft genome.</title>
        <authorList>
            <person name="Kono N."/>
            <person name="Arakawa K."/>
        </authorList>
    </citation>
    <scope>NUCLEOTIDE SEQUENCE [LARGE SCALE GENOMIC DNA]</scope>
</reference>
<keyword evidence="8" id="KW-0807">Transducer</keyword>
<evidence type="ECO:0000256" key="1">
    <source>
        <dbReference type="ARBA" id="ARBA00004141"/>
    </source>
</evidence>
<organism evidence="12 13">
    <name type="scientific">Caerostris extrusa</name>
    <name type="common">Bark spider</name>
    <name type="synonym">Caerostris bankana</name>
    <dbReference type="NCBI Taxonomy" id="172846"/>
    <lineage>
        <taxon>Eukaryota</taxon>
        <taxon>Metazoa</taxon>
        <taxon>Ecdysozoa</taxon>
        <taxon>Arthropoda</taxon>
        <taxon>Chelicerata</taxon>
        <taxon>Arachnida</taxon>
        <taxon>Araneae</taxon>
        <taxon>Araneomorphae</taxon>
        <taxon>Entelegynae</taxon>
        <taxon>Araneoidea</taxon>
        <taxon>Araneidae</taxon>
        <taxon>Caerostris</taxon>
    </lineage>
</organism>